<organism evidence="2 3">
    <name type="scientific">Mucilaginibacter auburnensis</name>
    <dbReference type="NCBI Taxonomy" id="1457233"/>
    <lineage>
        <taxon>Bacteria</taxon>
        <taxon>Pseudomonadati</taxon>
        <taxon>Bacteroidota</taxon>
        <taxon>Sphingobacteriia</taxon>
        <taxon>Sphingobacteriales</taxon>
        <taxon>Sphingobacteriaceae</taxon>
        <taxon>Mucilaginibacter</taxon>
    </lineage>
</organism>
<name>A0A2H9VVT7_9SPHI</name>
<sequence length="185" mass="20918">MFNFVVKYLGFLKHVPGLALLFDVLLKVITLFTNPELLDLIDEIELEVQQWPGVSKKLHKYGGVQFDLKEIEIGHIHGNGLLDMILNRDFKRQLISDGKIRDHHTFRKSGWISFHIKTESDKDYAIQLLKIGYALKSKRTLNSPGGYHQIPLAAIVPVFAKVNALPNAQCQSAIADGYSNRSAQH</sequence>
<gene>
    <name evidence="2" type="ORF">CLV57_1952</name>
</gene>
<keyword evidence="3" id="KW-1185">Reference proteome</keyword>
<dbReference type="EMBL" id="PGFJ01000001">
    <property type="protein sequence ID" value="PJJ84930.1"/>
    <property type="molecule type" value="Genomic_DNA"/>
</dbReference>
<evidence type="ECO:0000313" key="2">
    <source>
        <dbReference type="EMBL" id="PJJ84930.1"/>
    </source>
</evidence>
<reference evidence="2 3" key="1">
    <citation type="submission" date="2017-11" db="EMBL/GenBank/DDBJ databases">
        <title>Genomic Encyclopedia of Archaeal and Bacterial Type Strains, Phase II (KMG-II): From Individual Species to Whole Genera.</title>
        <authorList>
            <person name="Goeker M."/>
        </authorList>
    </citation>
    <scope>NUCLEOTIDE SEQUENCE [LARGE SCALE GENOMIC DNA]</scope>
    <source>
        <strain evidence="2 3">DSM 28175</strain>
    </source>
</reference>
<comment type="caution">
    <text evidence="2">The sequence shown here is derived from an EMBL/GenBank/DDBJ whole genome shotgun (WGS) entry which is preliminary data.</text>
</comment>
<evidence type="ECO:0000313" key="3">
    <source>
        <dbReference type="Proteomes" id="UP000242687"/>
    </source>
</evidence>
<feature type="domain" description="Luciferase" evidence="1">
    <location>
        <begin position="72"/>
        <end position="131"/>
    </location>
</feature>
<proteinExistence type="predicted"/>
<protein>
    <recommendedName>
        <fullName evidence="1">Luciferase domain-containing protein</fullName>
    </recommendedName>
</protein>
<evidence type="ECO:0000259" key="1">
    <source>
        <dbReference type="Pfam" id="PF17648"/>
    </source>
</evidence>
<dbReference type="Proteomes" id="UP000242687">
    <property type="component" value="Unassembled WGS sequence"/>
</dbReference>
<dbReference type="AlphaFoldDB" id="A0A2H9VVT7"/>
<dbReference type="Pfam" id="PF17648">
    <property type="entry name" value="Luciferase"/>
    <property type="match status" value="1"/>
</dbReference>
<dbReference type="InterPro" id="IPR040841">
    <property type="entry name" value="Luciferase_dom"/>
</dbReference>
<accession>A0A2H9VVT7</accession>